<dbReference type="RefSeq" id="WP_139279548.1">
    <property type="nucleotide sequence ID" value="NZ_FQZE01000016.1"/>
</dbReference>
<dbReference type="AlphaFoldDB" id="A0A1M6IBT1"/>
<name>A0A1M6IBT1_9BACT</name>
<keyword evidence="3" id="KW-1185">Reference proteome</keyword>
<evidence type="ECO:0000256" key="1">
    <source>
        <dbReference type="SAM" id="SignalP"/>
    </source>
</evidence>
<dbReference type="STRING" id="1168035.SAMN05444280_11637"/>
<evidence type="ECO:0000313" key="2">
    <source>
        <dbReference type="EMBL" id="SHJ31952.1"/>
    </source>
</evidence>
<evidence type="ECO:0000313" key="3">
    <source>
        <dbReference type="Proteomes" id="UP000184050"/>
    </source>
</evidence>
<dbReference type="EMBL" id="FQZE01000016">
    <property type="protein sequence ID" value="SHJ31952.1"/>
    <property type="molecule type" value="Genomic_DNA"/>
</dbReference>
<dbReference type="Proteomes" id="UP000184050">
    <property type="component" value="Unassembled WGS sequence"/>
</dbReference>
<dbReference type="OrthoDB" id="1027826at2"/>
<evidence type="ECO:0008006" key="4">
    <source>
        <dbReference type="Google" id="ProtNLM"/>
    </source>
</evidence>
<accession>A0A1M6IBT1</accession>
<feature type="chain" id="PRO_5012883991" description="DUF2271 domain-containing protein" evidence="1">
    <location>
        <begin position="21"/>
        <end position="245"/>
    </location>
</feature>
<protein>
    <recommendedName>
        <fullName evidence="4">DUF2271 domain-containing protein</fullName>
    </recommendedName>
</protein>
<gene>
    <name evidence="2" type="ORF">SAMN05444280_11637</name>
</gene>
<feature type="signal peptide" evidence="1">
    <location>
        <begin position="1"/>
        <end position="20"/>
    </location>
</feature>
<proteinExistence type="predicted"/>
<sequence>MKKKSLFGLLVFIVMGCASQRGLDTDSITIQTSPENPYSSLEIEFIKGEAFNHPSFAIWTEDLEGNYIETLYVTQYVAKGQYGHSEIEPGRWTNEPGEARRPATLPYWAHKRGIKAPDGLYIPSSETEVPDALTSATPKSNFMLETATSYSGNKKFRVLMEINQAWDSNRFWTNNKFPGNNDYFGSLQPALVYAVTIDTQNPETEYHLNPIGHSHPTGENGKLFTDLTTLTTAREIAHKIVVRFK</sequence>
<reference evidence="2 3" key="1">
    <citation type="submission" date="2016-11" db="EMBL/GenBank/DDBJ databases">
        <authorList>
            <person name="Jaros S."/>
            <person name="Januszkiewicz K."/>
            <person name="Wedrychowicz H."/>
        </authorList>
    </citation>
    <scope>NUCLEOTIDE SEQUENCE [LARGE SCALE GENOMIC DNA]</scope>
    <source>
        <strain evidence="2 3">DSM 27063</strain>
    </source>
</reference>
<keyword evidence="1" id="KW-0732">Signal</keyword>
<dbReference type="PROSITE" id="PS51257">
    <property type="entry name" value="PROKAR_LIPOPROTEIN"/>
    <property type="match status" value="1"/>
</dbReference>
<organism evidence="2 3">
    <name type="scientific">Tangfeifania diversioriginum</name>
    <dbReference type="NCBI Taxonomy" id="1168035"/>
    <lineage>
        <taxon>Bacteria</taxon>
        <taxon>Pseudomonadati</taxon>
        <taxon>Bacteroidota</taxon>
        <taxon>Bacteroidia</taxon>
        <taxon>Marinilabiliales</taxon>
        <taxon>Prolixibacteraceae</taxon>
        <taxon>Tangfeifania</taxon>
    </lineage>
</organism>